<dbReference type="RefSeq" id="WP_120784835.1">
    <property type="nucleotide sequence ID" value="NZ_CP032626.1"/>
</dbReference>
<protein>
    <submittedName>
        <fullName evidence="1">Uncharacterized protein</fullName>
    </submittedName>
</protein>
<name>A0A387AUP8_9LACO</name>
<dbReference type="EMBL" id="CP032626">
    <property type="protein sequence ID" value="AYF93071.1"/>
    <property type="molecule type" value="Genomic_DNA"/>
</dbReference>
<dbReference type="AlphaFoldDB" id="A0A387AUP8"/>
<dbReference type="Proteomes" id="UP000272003">
    <property type="component" value="Chromosome"/>
</dbReference>
<evidence type="ECO:0000313" key="1">
    <source>
        <dbReference type="EMBL" id="AYF93071.1"/>
    </source>
</evidence>
<gene>
    <name evidence="1" type="ORF">D7I45_06145</name>
</gene>
<accession>A0A387AUP8</accession>
<organism evidence="1 2">
    <name type="scientific">Apilactobacillus bombintestini</name>
    <dbReference type="NCBI Taxonomy" id="2419772"/>
    <lineage>
        <taxon>Bacteria</taxon>
        <taxon>Bacillati</taxon>
        <taxon>Bacillota</taxon>
        <taxon>Bacilli</taxon>
        <taxon>Lactobacillales</taxon>
        <taxon>Lactobacillaceae</taxon>
        <taxon>Apilactobacillus</taxon>
    </lineage>
</organism>
<sequence>MSKKLFKIFKNKEKALTLIKVPSDNYYRFIADENGKGNSQFLITTDLMISFIIKSIKYNAFINLNKVELYDDDDEFSEELMNYFNLYKSQKLSEDSLHTLLDSIEDDCSIDIVKIKISNIKFGSMELMSNGEVSFSADYWGKLLLDVMTEAWNA</sequence>
<reference evidence="1 2" key="1">
    <citation type="submission" date="2018-09" db="EMBL/GenBank/DDBJ databases">
        <title>Genome sequencing of strain BHWM-4.</title>
        <authorList>
            <person name="Heo J."/>
            <person name="Kim S.-J."/>
            <person name="Kwon S.-W."/>
        </authorList>
    </citation>
    <scope>NUCLEOTIDE SEQUENCE [LARGE SCALE GENOMIC DNA]</scope>
    <source>
        <strain evidence="1 2">BHWM-4</strain>
    </source>
</reference>
<dbReference type="KEGG" id="abom:D7I45_06145"/>
<keyword evidence="2" id="KW-1185">Reference proteome</keyword>
<proteinExistence type="predicted"/>
<evidence type="ECO:0000313" key="2">
    <source>
        <dbReference type="Proteomes" id="UP000272003"/>
    </source>
</evidence>